<evidence type="ECO:0000313" key="3">
    <source>
        <dbReference type="EMBL" id="SFZ98728.1"/>
    </source>
</evidence>
<sequence length="214" mass="25121">MKNLIDKSDKTLDYLSKSDVAYQMTMALSNLNGHYKNEINSYVKELQESILQIEKIKNEISLHEKTLEPQNKTFESLKHDVNYELLLLERLNNTFIQDSKLLTELNSFLEDSKDSGRFYEKKNALANLLSEIKDVEKKVLMKELEKENILLEMKPIVKKIEMLKYKLNEVELEKHFLESTKIHQIAQHENISDQKDESENIDIEEVIDTDVTSK</sequence>
<feature type="compositionally biased region" description="Acidic residues" evidence="2">
    <location>
        <begin position="199"/>
        <end position="208"/>
    </location>
</feature>
<dbReference type="EMBL" id="FPKX01000059">
    <property type="protein sequence ID" value="SFZ98728.1"/>
    <property type="molecule type" value="Genomic_DNA"/>
</dbReference>
<evidence type="ECO:0000256" key="1">
    <source>
        <dbReference type="SAM" id="Coils"/>
    </source>
</evidence>
<dbReference type="AlphaFoldDB" id="A0A1W1EFE7"/>
<accession>A0A1W1EFE7</accession>
<name>A0A1W1EFE7_9ZZZZ</name>
<reference evidence="3" key="1">
    <citation type="submission" date="2016-10" db="EMBL/GenBank/DDBJ databases">
        <authorList>
            <person name="de Groot N.N."/>
        </authorList>
    </citation>
    <scope>NUCLEOTIDE SEQUENCE</scope>
</reference>
<gene>
    <name evidence="3" type="ORF">MNB_SV-5-391</name>
</gene>
<evidence type="ECO:0000256" key="2">
    <source>
        <dbReference type="SAM" id="MobiDB-lite"/>
    </source>
</evidence>
<feature type="region of interest" description="Disordered" evidence="2">
    <location>
        <begin position="190"/>
        <end position="214"/>
    </location>
</feature>
<protein>
    <submittedName>
        <fullName evidence="3">Myosin heavy chain</fullName>
    </submittedName>
</protein>
<proteinExistence type="predicted"/>
<feature type="coiled-coil region" evidence="1">
    <location>
        <begin position="39"/>
        <end position="66"/>
    </location>
</feature>
<feature type="coiled-coil region" evidence="1">
    <location>
        <begin position="125"/>
        <end position="180"/>
    </location>
</feature>
<keyword evidence="1" id="KW-0175">Coiled coil</keyword>
<organism evidence="3">
    <name type="scientific">hydrothermal vent metagenome</name>
    <dbReference type="NCBI Taxonomy" id="652676"/>
    <lineage>
        <taxon>unclassified sequences</taxon>
        <taxon>metagenomes</taxon>
        <taxon>ecological metagenomes</taxon>
    </lineage>
</organism>